<dbReference type="SUPFAM" id="SSF75217">
    <property type="entry name" value="alpha/beta knot"/>
    <property type="match status" value="1"/>
</dbReference>
<dbReference type="InterPro" id="IPR029028">
    <property type="entry name" value="Alpha/beta_knot_MTases"/>
</dbReference>
<dbReference type="SUPFAM" id="SSF55315">
    <property type="entry name" value="L30e-like"/>
    <property type="match status" value="1"/>
</dbReference>
<dbReference type="InterPro" id="IPR029064">
    <property type="entry name" value="Ribosomal_eL30-like_sf"/>
</dbReference>
<dbReference type="EMBL" id="BSUJ01000001">
    <property type="protein sequence ID" value="GMA18990.1"/>
    <property type="molecule type" value="Genomic_DNA"/>
</dbReference>
<evidence type="ECO:0000259" key="4">
    <source>
        <dbReference type="SMART" id="SM00967"/>
    </source>
</evidence>
<evidence type="ECO:0000313" key="5">
    <source>
        <dbReference type="EMBL" id="GMA18990.1"/>
    </source>
</evidence>
<dbReference type="SMART" id="SM00967">
    <property type="entry name" value="SpoU_sub_bind"/>
    <property type="match status" value="1"/>
</dbReference>
<evidence type="ECO:0000256" key="3">
    <source>
        <dbReference type="ARBA" id="ARBA00022679"/>
    </source>
</evidence>
<dbReference type="Gene3D" id="3.40.1280.10">
    <property type="match status" value="1"/>
</dbReference>
<evidence type="ECO:0000313" key="6">
    <source>
        <dbReference type="Proteomes" id="UP001157109"/>
    </source>
</evidence>
<dbReference type="PANTHER" id="PTHR43191:SF2">
    <property type="entry name" value="RRNA METHYLTRANSFERASE 3, MITOCHONDRIAL"/>
    <property type="match status" value="1"/>
</dbReference>
<evidence type="ECO:0000256" key="1">
    <source>
        <dbReference type="ARBA" id="ARBA00007228"/>
    </source>
</evidence>
<feature type="domain" description="RNA 2-O ribose methyltransferase substrate binding" evidence="4">
    <location>
        <begin position="14"/>
        <end position="89"/>
    </location>
</feature>
<reference evidence="6" key="1">
    <citation type="journal article" date="2019" name="Int. J. Syst. Evol. Microbiol.">
        <title>The Global Catalogue of Microorganisms (GCM) 10K type strain sequencing project: providing services to taxonomists for standard genome sequencing and annotation.</title>
        <authorList>
            <consortium name="The Broad Institute Genomics Platform"/>
            <consortium name="The Broad Institute Genome Sequencing Center for Infectious Disease"/>
            <person name="Wu L."/>
            <person name="Ma J."/>
        </authorList>
    </citation>
    <scope>NUCLEOTIDE SEQUENCE [LARGE SCALE GENOMIC DNA]</scope>
    <source>
        <strain evidence="6">NBRC 105830</strain>
    </source>
</reference>
<evidence type="ECO:0000256" key="2">
    <source>
        <dbReference type="ARBA" id="ARBA00022603"/>
    </source>
</evidence>
<dbReference type="InterPro" id="IPR013123">
    <property type="entry name" value="SpoU_subst-bd"/>
</dbReference>
<proteinExistence type="inferred from homology"/>
<dbReference type="CDD" id="cd18095">
    <property type="entry name" value="SpoU-like_rRNA-MTase"/>
    <property type="match status" value="1"/>
</dbReference>
<accession>A0ABQ6HN06</accession>
<keyword evidence="2 5" id="KW-0489">Methyltransferase</keyword>
<protein>
    <submittedName>
        <fullName evidence="5">RNA methyltransferase</fullName>
    </submittedName>
</protein>
<dbReference type="Pfam" id="PF00588">
    <property type="entry name" value="SpoU_methylase"/>
    <property type="match status" value="1"/>
</dbReference>
<dbReference type="InterPro" id="IPR029026">
    <property type="entry name" value="tRNA_m1G_MTases_N"/>
</dbReference>
<keyword evidence="3" id="KW-0808">Transferase</keyword>
<dbReference type="GO" id="GO:0008168">
    <property type="term" value="F:methyltransferase activity"/>
    <property type="evidence" value="ECO:0007669"/>
    <property type="project" value="UniProtKB-KW"/>
</dbReference>
<comment type="similarity">
    <text evidence="1">Belongs to the class IV-like SAM-binding methyltransferase superfamily. RNA methyltransferase TrmH family.</text>
</comment>
<dbReference type="InterPro" id="IPR051259">
    <property type="entry name" value="rRNA_Methyltransferase"/>
</dbReference>
<comment type="caution">
    <text evidence="5">The sequence shown here is derived from an EMBL/GenBank/DDBJ whole genome shotgun (WGS) entry which is preliminary data.</text>
</comment>
<gene>
    <name evidence="5" type="ORF">GCM10025862_10110</name>
</gene>
<dbReference type="GO" id="GO:0032259">
    <property type="term" value="P:methylation"/>
    <property type="evidence" value="ECO:0007669"/>
    <property type="project" value="UniProtKB-KW"/>
</dbReference>
<dbReference type="InterPro" id="IPR001537">
    <property type="entry name" value="SpoU_MeTrfase"/>
</dbReference>
<dbReference type="Pfam" id="PF08032">
    <property type="entry name" value="SpoU_sub_bind"/>
    <property type="match status" value="1"/>
</dbReference>
<dbReference type="Gene3D" id="3.30.1330.30">
    <property type="match status" value="1"/>
</dbReference>
<name>A0ABQ6HN06_9MICO</name>
<sequence length="253" mass="26943">MTRRVARSREGAFLVEGPQGVREAVRHRPDLVREVYVTDAAAERYRDVLDDADDARIPVIAVDDAVLAAMADAQTPQGLLAVVRTPRADLDAVLAGRPQLLCVLTHVRDPGNAGTVLRTADAVGADAVLVSEGSVDVLNPKVVRSTVGSLFHLPVVTDLGVDEILTRVGDAGIRLLAADGHGTRLLTDPGVEAELREPHAWVFGNEAWGMAAPTRDRCDEVVRVPIHGHAESLNLAMAATICLYSSARAQHPG</sequence>
<dbReference type="PANTHER" id="PTHR43191">
    <property type="entry name" value="RRNA METHYLTRANSFERASE 3"/>
    <property type="match status" value="1"/>
</dbReference>
<organism evidence="5 6">
    <name type="scientific">Arsenicicoccus piscis</name>
    <dbReference type="NCBI Taxonomy" id="673954"/>
    <lineage>
        <taxon>Bacteria</taxon>
        <taxon>Bacillati</taxon>
        <taxon>Actinomycetota</taxon>
        <taxon>Actinomycetes</taxon>
        <taxon>Micrococcales</taxon>
        <taxon>Intrasporangiaceae</taxon>
        <taxon>Arsenicicoccus</taxon>
    </lineage>
</organism>
<keyword evidence="6" id="KW-1185">Reference proteome</keyword>
<dbReference type="Proteomes" id="UP001157109">
    <property type="component" value="Unassembled WGS sequence"/>
</dbReference>